<dbReference type="EMBL" id="PJQY01003619">
    <property type="protein sequence ID" value="PQM35845.1"/>
    <property type="molecule type" value="Genomic_DNA"/>
</dbReference>
<name>A0A314UEB4_PRUYE</name>
<dbReference type="AlphaFoldDB" id="A0A314UEB4"/>
<reference evidence="1 2" key="1">
    <citation type="submission" date="2018-02" db="EMBL/GenBank/DDBJ databases">
        <title>Draft genome of wild Prunus yedoensis var. nudiflora.</title>
        <authorList>
            <person name="Baek S."/>
            <person name="Kim J.-H."/>
            <person name="Choi K."/>
            <person name="Kim G.-B."/>
            <person name="Cho A."/>
            <person name="Jang H."/>
            <person name="Shin C.-H."/>
            <person name="Yu H.-J."/>
            <person name="Mun J.-H."/>
        </authorList>
    </citation>
    <scope>NUCLEOTIDE SEQUENCE [LARGE SCALE GENOMIC DNA]</scope>
    <source>
        <strain evidence="2">cv. Jeju island</strain>
        <tissue evidence="1">Leaf</tissue>
    </source>
</reference>
<accession>A0A314UEB4</accession>
<sequence length="55" mass="6663">MEFMAAGMAYSSWWRNIQQLMERCEIAPERVHVVQRIYKLGMRARFDELKWKSLA</sequence>
<proteinExistence type="predicted"/>
<keyword evidence="2" id="KW-1185">Reference proteome</keyword>
<evidence type="ECO:0000313" key="2">
    <source>
        <dbReference type="Proteomes" id="UP000250321"/>
    </source>
</evidence>
<dbReference type="Proteomes" id="UP000250321">
    <property type="component" value="Unassembled WGS sequence"/>
</dbReference>
<gene>
    <name evidence="1" type="ORF">Pyn_37742</name>
</gene>
<comment type="caution">
    <text evidence="1">The sequence shown here is derived from an EMBL/GenBank/DDBJ whole genome shotgun (WGS) entry which is preliminary data.</text>
</comment>
<organism evidence="1 2">
    <name type="scientific">Prunus yedoensis var. nudiflora</name>
    <dbReference type="NCBI Taxonomy" id="2094558"/>
    <lineage>
        <taxon>Eukaryota</taxon>
        <taxon>Viridiplantae</taxon>
        <taxon>Streptophyta</taxon>
        <taxon>Embryophyta</taxon>
        <taxon>Tracheophyta</taxon>
        <taxon>Spermatophyta</taxon>
        <taxon>Magnoliopsida</taxon>
        <taxon>eudicotyledons</taxon>
        <taxon>Gunneridae</taxon>
        <taxon>Pentapetalae</taxon>
        <taxon>rosids</taxon>
        <taxon>fabids</taxon>
        <taxon>Rosales</taxon>
        <taxon>Rosaceae</taxon>
        <taxon>Amygdaloideae</taxon>
        <taxon>Amygdaleae</taxon>
        <taxon>Prunus</taxon>
    </lineage>
</organism>
<evidence type="ECO:0000313" key="1">
    <source>
        <dbReference type="EMBL" id="PQM35845.1"/>
    </source>
</evidence>
<protein>
    <submittedName>
        <fullName evidence="1">Uncharacterized protein</fullName>
    </submittedName>
</protein>